<dbReference type="InterPro" id="IPR029016">
    <property type="entry name" value="GAF-like_dom_sf"/>
</dbReference>
<reference evidence="4 5" key="1">
    <citation type="submission" date="2017-11" db="EMBL/GenBank/DDBJ databases">
        <title>Genome-resolved metagenomics identifies genetic mobility, metabolic interactions, and unexpected diversity in perchlorate-reducing communities.</title>
        <authorList>
            <person name="Barnum T.P."/>
            <person name="Figueroa I.A."/>
            <person name="Carlstrom C.I."/>
            <person name="Lucas L.N."/>
            <person name="Engelbrektson A.L."/>
            <person name="Coates J.D."/>
        </authorList>
    </citation>
    <scope>NUCLEOTIDE SEQUENCE [LARGE SCALE GENOMIC DNA]</scope>
    <source>
        <strain evidence="4">BM301</strain>
    </source>
</reference>
<name>A0A2N6CR68_9GAMM</name>
<comment type="caution">
    <text evidence="4">The sequence shown here is derived from an EMBL/GenBank/DDBJ whole genome shotgun (WGS) entry which is preliminary data.</text>
</comment>
<dbReference type="PROSITE" id="PS50887">
    <property type="entry name" value="GGDEF"/>
    <property type="match status" value="1"/>
</dbReference>
<dbReference type="GO" id="GO:1902201">
    <property type="term" value="P:negative regulation of bacterial-type flagellum-dependent cell motility"/>
    <property type="evidence" value="ECO:0007669"/>
    <property type="project" value="TreeGrafter"/>
</dbReference>
<evidence type="ECO:0000259" key="3">
    <source>
        <dbReference type="PROSITE" id="PS50887"/>
    </source>
</evidence>
<dbReference type="CDD" id="cd01949">
    <property type="entry name" value="GGDEF"/>
    <property type="match status" value="1"/>
</dbReference>
<feature type="domain" description="GGDEF" evidence="3">
    <location>
        <begin position="245"/>
        <end position="383"/>
    </location>
</feature>
<evidence type="ECO:0000313" key="4">
    <source>
        <dbReference type="EMBL" id="PLX59552.1"/>
    </source>
</evidence>
<evidence type="ECO:0000256" key="1">
    <source>
        <dbReference type="ARBA" id="ARBA00012528"/>
    </source>
</evidence>
<dbReference type="Proteomes" id="UP000235015">
    <property type="component" value="Unassembled WGS sequence"/>
</dbReference>
<dbReference type="PANTHER" id="PTHR45138">
    <property type="entry name" value="REGULATORY COMPONENTS OF SENSORY TRANSDUCTION SYSTEM"/>
    <property type="match status" value="1"/>
</dbReference>
<dbReference type="GO" id="GO:0052621">
    <property type="term" value="F:diguanylate cyclase activity"/>
    <property type="evidence" value="ECO:0007669"/>
    <property type="project" value="UniProtKB-EC"/>
</dbReference>
<dbReference type="SUPFAM" id="SSF55073">
    <property type="entry name" value="Nucleotide cyclase"/>
    <property type="match status" value="1"/>
</dbReference>
<comment type="catalytic activity">
    <reaction evidence="2">
        <text>2 GTP = 3',3'-c-di-GMP + 2 diphosphate</text>
        <dbReference type="Rhea" id="RHEA:24898"/>
        <dbReference type="ChEBI" id="CHEBI:33019"/>
        <dbReference type="ChEBI" id="CHEBI:37565"/>
        <dbReference type="ChEBI" id="CHEBI:58805"/>
        <dbReference type="EC" id="2.7.7.65"/>
    </reaction>
</comment>
<accession>A0A2N6CR68</accession>
<dbReference type="InterPro" id="IPR000160">
    <property type="entry name" value="GGDEF_dom"/>
</dbReference>
<dbReference type="Gene3D" id="3.30.70.270">
    <property type="match status" value="1"/>
</dbReference>
<dbReference type="InterPro" id="IPR043128">
    <property type="entry name" value="Rev_trsase/Diguanyl_cyclase"/>
</dbReference>
<proteinExistence type="predicted"/>
<dbReference type="InterPro" id="IPR003018">
    <property type="entry name" value="GAF"/>
</dbReference>
<gene>
    <name evidence="4" type="ORF">C0630_19160</name>
</gene>
<dbReference type="SMART" id="SM00065">
    <property type="entry name" value="GAF"/>
    <property type="match status" value="1"/>
</dbReference>
<dbReference type="PANTHER" id="PTHR45138:SF9">
    <property type="entry name" value="DIGUANYLATE CYCLASE DGCM-RELATED"/>
    <property type="match status" value="1"/>
</dbReference>
<dbReference type="RefSeq" id="WP_051302335.1">
    <property type="nucleotide sequence ID" value="NZ_CAXXYC010000001.1"/>
</dbReference>
<sequence length="387" mass="43369">MIFGQQDHFFSLVDSLSAIRLLSRMPIEGVSEQQFLDQALEALIEYQDLEQCSIFLLEGDVLRCTVGGGVNTFSRRGTDDPSADTEGMRFTAGEGIMGLALQSGQIQYCRNCKTDSRFKPFSRTTLFYGDGSLISAPIVSDDEVLGVLNVSHHQPEFFQTWHQHFFMLFANFLGRLLHLHRLVNRLEDQVASRTHALAQSLEESEKLRILHQELSVTDELTGLCSRHHFFVEGQAMLARAVRYDHPVGLMLIEVDQLKSINDKWGHLVGDQAICRIAGTLQQEARTGDLVARLGDGEFVLMLPHTLPAGMESMAERIQEAVSNLDLLHQDETVDLTASIGMTTLCELGDMELQDHLDLLYHQADCAVECCKREGGGQRRFYSPALEL</sequence>
<dbReference type="GO" id="GO:0043709">
    <property type="term" value="P:cell adhesion involved in single-species biofilm formation"/>
    <property type="evidence" value="ECO:0007669"/>
    <property type="project" value="TreeGrafter"/>
</dbReference>
<dbReference type="SUPFAM" id="SSF55781">
    <property type="entry name" value="GAF domain-like"/>
    <property type="match status" value="1"/>
</dbReference>
<dbReference type="GO" id="GO:0005886">
    <property type="term" value="C:plasma membrane"/>
    <property type="evidence" value="ECO:0007669"/>
    <property type="project" value="TreeGrafter"/>
</dbReference>
<dbReference type="Pfam" id="PF00990">
    <property type="entry name" value="GGDEF"/>
    <property type="match status" value="1"/>
</dbReference>
<organism evidence="4 5">
    <name type="scientific">Sedimenticola selenatireducens</name>
    <dbReference type="NCBI Taxonomy" id="191960"/>
    <lineage>
        <taxon>Bacteria</taxon>
        <taxon>Pseudomonadati</taxon>
        <taxon>Pseudomonadota</taxon>
        <taxon>Gammaproteobacteria</taxon>
        <taxon>Chromatiales</taxon>
        <taxon>Sedimenticolaceae</taxon>
        <taxon>Sedimenticola</taxon>
    </lineage>
</organism>
<evidence type="ECO:0000256" key="2">
    <source>
        <dbReference type="ARBA" id="ARBA00034247"/>
    </source>
</evidence>
<dbReference type="EMBL" id="PKUN01000031">
    <property type="protein sequence ID" value="PLX59552.1"/>
    <property type="molecule type" value="Genomic_DNA"/>
</dbReference>
<dbReference type="InterPro" id="IPR029787">
    <property type="entry name" value="Nucleotide_cyclase"/>
</dbReference>
<dbReference type="STRING" id="1111735.GCA_000428045_01262"/>
<protein>
    <recommendedName>
        <fullName evidence="1">diguanylate cyclase</fullName>
        <ecNumber evidence="1">2.7.7.65</ecNumber>
    </recommendedName>
</protein>
<dbReference type="Gene3D" id="3.30.450.40">
    <property type="match status" value="1"/>
</dbReference>
<dbReference type="Pfam" id="PF13185">
    <property type="entry name" value="GAF_2"/>
    <property type="match status" value="1"/>
</dbReference>
<dbReference type="EC" id="2.7.7.65" evidence="1"/>
<evidence type="ECO:0000313" key="5">
    <source>
        <dbReference type="Proteomes" id="UP000235015"/>
    </source>
</evidence>
<dbReference type="AlphaFoldDB" id="A0A2N6CR68"/>
<dbReference type="NCBIfam" id="TIGR00254">
    <property type="entry name" value="GGDEF"/>
    <property type="match status" value="1"/>
</dbReference>
<dbReference type="SMART" id="SM00267">
    <property type="entry name" value="GGDEF"/>
    <property type="match status" value="1"/>
</dbReference>
<dbReference type="InterPro" id="IPR050469">
    <property type="entry name" value="Diguanylate_Cyclase"/>
</dbReference>